<dbReference type="EMBL" id="NXLX01000009">
    <property type="protein sequence ID" value="RDU73577.1"/>
    <property type="molecule type" value="Genomic_DNA"/>
</dbReference>
<dbReference type="PROSITE" id="PS51118">
    <property type="entry name" value="HTH_HXLR"/>
    <property type="match status" value="1"/>
</dbReference>
<evidence type="ECO:0000259" key="4">
    <source>
        <dbReference type="PROSITE" id="PS51118"/>
    </source>
</evidence>
<dbReference type="RefSeq" id="WP_115579049.1">
    <property type="nucleotide sequence ID" value="NZ_NXLX01000009.1"/>
</dbReference>
<dbReference type="NCBIfam" id="NF047367">
    <property type="entry name" value="redox_TF_RrpA"/>
    <property type="match status" value="1"/>
</dbReference>
<evidence type="ECO:0000256" key="2">
    <source>
        <dbReference type="ARBA" id="ARBA00023125"/>
    </source>
</evidence>
<evidence type="ECO:0000313" key="5">
    <source>
        <dbReference type="EMBL" id="RDU73577.1"/>
    </source>
</evidence>
<proteinExistence type="predicted"/>
<evidence type="ECO:0000256" key="1">
    <source>
        <dbReference type="ARBA" id="ARBA00023015"/>
    </source>
</evidence>
<dbReference type="Proteomes" id="UP000256695">
    <property type="component" value="Unassembled WGS sequence"/>
</dbReference>
<reference evidence="5 6" key="1">
    <citation type="submission" date="2018-04" db="EMBL/GenBank/DDBJ databases">
        <title>Novel Campyloabacter and Helicobacter Species and Strains.</title>
        <authorList>
            <person name="Mannion A.J."/>
            <person name="Shen Z."/>
            <person name="Fox J.G."/>
        </authorList>
    </citation>
    <scope>NUCLEOTIDE SEQUENCE [LARGE SCALE GENOMIC DNA]</scope>
    <source>
        <strain evidence="5 6">MIT 04-9362</strain>
    </source>
</reference>
<dbReference type="GO" id="GO:0003677">
    <property type="term" value="F:DNA binding"/>
    <property type="evidence" value="ECO:0007669"/>
    <property type="project" value="UniProtKB-KW"/>
</dbReference>
<keyword evidence="3" id="KW-0804">Transcription</keyword>
<dbReference type="InterPro" id="IPR036390">
    <property type="entry name" value="WH_DNA-bd_sf"/>
</dbReference>
<accession>A0A3D8J7V7</accession>
<dbReference type="SUPFAM" id="SSF46785">
    <property type="entry name" value="Winged helix' DNA-binding domain"/>
    <property type="match status" value="1"/>
</dbReference>
<gene>
    <name evidence="5" type="ORF">CQA57_04535</name>
</gene>
<dbReference type="Pfam" id="PF01638">
    <property type="entry name" value="HxlR"/>
    <property type="match status" value="1"/>
</dbReference>
<keyword evidence="1" id="KW-0805">Transcription regulation</keyword>
<organism evidence="5 6">
    <name type="scientific">Helicobacter anseris</name>
    <dbReference type="NCBI Taxonomy" id="375926"/>
    <lineage>
        <taxon>Bacteria</taxon>
        <taxon>Pseudomonadati</taxon>
        <taxon>Campylobacterota</taxon>
        <taxon>Epsilonproteobacteria</taxon>
        <taxon>Campylobacterales</taxon>
        <taxon>Helicobacteraceae</taxon>
        <taxon>Helicobacter</taxon>
    </lineage>
</organism>
<dbReference type="Gene3D" id="1.10.10.10">
    <property type="entry name" value="Winged helix-like DNA-binding domain superfamily/Winged helix DNA-binding domain"/>
    <property type="match status" value="1"/>
</dbReference>
<dbReference type="PANTHER" id="PTHR33204:SF29">
    <property type="entry name" value="TRANSCRIPTIONAL REGULATOR"/>
    <property type="match status" value="1"/>
</dbReference>
<evidence type="ECO:0000256" key="3">
    <source>
        <dbReference type="ARBA" id="ARBA00023163"/>
    </source>
</evidence>
<dbReference type="InterPro" id="IPR002577">
    <property type="entry name" value="HTH_HxlR"/>
</dbReference>
<name>A0A3D8J7V7_9HELI</name>
<comment type="caution">
    <text evidence="5">The sequence shown here is derived from an EMBL/GenBank/DDBJ whole genome shotgun (WGS) entry which is preliminary data.</text>
</comment>
<evidence type="ECO:0000313" key="6">
    <source>
        <dbReference type="Proteomes" id="UP000256695"/>
    </source>
</evidence>
<keyword evidence="2" id="KW-0238">DNA-binding</keyword>
<dbReference type="InterPro" id="IPR036388">
    <property type="entry name" value="WH-like_DNA-bd_sf"/>
</dbReference>
<feature type="domain" description="HTH hxlR-type" evidence="4">
    <location>
        <begin position="11"/>
        <end position="107"/>
    </location>
</feature>
<sequence length="107" mass="12588">MKNLKCDFKNCGFNYTLSLISGKYKMNILYCLYKEEIIRYNKLHKILSPISFKTLTNTLKELETDKLILRKEYSQIPPKVEYSLSPRGKTLIPILNALCHWGEENKL</sequence>
<dbReference type="OrthoDB" id="9800350at2"/>
<dbReference type="PANTHER" id="PTHR33204">
    <property type="entry name" value="TRANSCRIPTIONAL REGULATOR, MARR FAMILY"/>
    <property type="match status" value="1"/>
</dbReference>
<protein>
    <submittedName>
        <fullName evidence="5">Transcriptional regulator</fullName>
    </submittedName>
</protein>
<dbReference type="AlphaFoldDB" id="A0A3D8J7V7"/>
<keyword evidence="6" id="KW-1185">Reference proteome</keyword>